<dbReference type="AlphaFoldDB" id="G0UCA0"/>
<name>G0UCA0_TRYVY</name>
<keyword evidence="5 6" id="KW-0472">Membrane</keyword>
<dbReference type="Pfam" id="PF05255">
    <property type="entry name" value="UPF0220"/>
    <property type="match status" value="1"/>
</dbReference>
<dbReference type="VEuPathDB" id="TriTrypDB:TvY486_1109340"/>
<proteinExistence type="inferred from homology"/>
<evidence type="ECO:0008006" key="8">
    <source>
        <dbReference type="Google" id="ProtNLM"/>
    </source>
</evidence>
<keyword evidence="4 6" id="KW-1133">Transmembrane helix</keyword>
<gene>
    <name evidence="7" type="ORF">TVY486_1109340</name>
</gene>
<dbReference type="InterPro" id="IPR007919">
    <property type="entry name" value="UPF0220"/>
</dbReference>
<feature type="transmembrane region" description="Helical" evidence="6">
    <location>
        <begin position="77"/>
        <end position="95"/>
    </location>
</feature>
<keyword evidence="3 6" id="KW-0812">Transmembrane</keyword>
<comment type="subcellular location">
    <subcellularLocation>
        <location evidence="1">Membrane</location>
        <topology evidence="1">Multi-pass membrane protein</topology>
    </subcellularLocation>
</comment>
<dbReference type="GO" id="GO:0016020">
    <property type="term" value="C:membrane"/>
    <property type="evidence" value="ECO:0007669"/>
    <property type="project" value="UniProtKB-SubCell"/>
</dbReference>
<dbReference type="PANTHER" id="PTHR13180">
    <property type="entry name" value="SMALL MEMBRANE PROTEIN-RELATED"/>
    <property type="match status" value="1"/>
</dbReference>
<evidence type="ECO:0000256" key="3">
    <source>
        <dbReference type="ARBA" id="ARBA00022692"/>
    </source>
</evidence>
<evidence type="ECO:0000256" key="6">
    <source>
        <dbReference type="SAM" id="Phobius"/>
    </source>
</evidence>
<organism evidence="7">
    <name type="scientific">Trypanosoma vivax (strain Y486)</name>
    <dbReference type="NCBI Taxonomy" id="1055687"/>
    <lineage>
        <taxon>Eukaryota</taxon>
        <taxon>Discoba</taxon>
        <taxon>Euglenozoa</taxon>
        <taxon>Kinetoplastea</taxon>
        <taxon>Metakinetoplastina</taxon>
        <taxon>Trypanosomatida</taxon>
        <taxon>Trypanosomatidae</taxon>
        <taxon>Trypanosoma</taxon>
        <taxon>Duttonella</taxon>
    </lineage>
</organism>
<sequence>MRVFLQLGAGALFSLSIFVFIDGLVVAKKSENPFNFMMWLPFISMCCGMFVLNFVDAKNIVNNDWPASDSELSRDKLFFFVAAILMLCGFTIALWKAIDPYSKSSNSWAGVSLVIQSIFLLSCSSLLFYYRIQDEDEMV</sequence>
<dbReference type="EMBL" id="HE573027">
    <property type="protein sequence ID" value="CCC53450.1"/>
    <property type="molecule type" value="Genomic_DNA"/>
</dbReference>
<evidence type="ECO:0000256" key="5">
    <source>
        <dbReference type="ARBA" id="ARBA00023136"/>
    </source>
</evidence>
<protein>
    <recommendedName>
        <fullName evidence="8">Transmembrane protein</fullName>
    </recommendedName>
</protein>
<evidence type="ECO:0000313" key="7">
    <source>
        <dbReference type="EMBL" id="CCC53450.1"/>
    </source>
</evidence>
<comment type="similarity">
    <text evidence="2">Belongs to the UPF0220 family.</text>
</comment>
<evidence type="ECO:0000256" key="4">
    <source>
        <dbReference type="ARBA" id="ARBA00022989"/>
    </source>
</evidence>
<reference evidence="7" key="1">
    <citation type="journal article" date="2012" name="Proc. Natl. Acad. Sci. U.S.A.">
        <title>Antigenic diversity is generated by distinct evolutionary mechanisms in African trypanosome species.</title>
        <authorList>
            <person name="Jackson A.P."/>
            <person name="Berry A."/>
            <person name="Aslett M."/>
            <person name="Allison H.C."/>
            <person name="Burton P."/>
            <person name="Vavrova-Anderson J."/>
            <person name="Brown R."/>
            <person name="Browne H."/>
            <person name="Corton N."/>
            <person name="Hauser H."/>
            <person name="Gamble J."/>
            <person name="Gilderthorp R."/>
            <person name="Marcello L."/>
            <person name="McQuillan J."/>
            <person name="Otto T.D."/>
            <person name="Quail M.A."/>
            <person name="Sanders M.J."/>
            <person name="van Tonder A."/>
            <person name="Ginger M.L."/>
            <person name="Field M.C."/>
            <person name="Barry J.D."/>
            <person name="Hertz-Fowler C."/>
            <person name="Berriman M."/>
        </authorList>
    </citation>
    <scope>NUCLEOTIDE SEQUENCE</scope>
    <source>
        <strain evidence="7">Y486</strain>
    </source>
</reference>
<evidence type="ECO:0000256" key="2">
    <source>
        <dbReference type="ARBA" id="ARBA00005335"/>
    </source>
</evidence>
<evidence type="ECO:0000256" key="1">
    <source>
        <dbReference type="ARBA" id="ARBA00004141"/>
    </source>
</evidence>
<feature type="transmembrane region" description="Helical" evidence="6">
    <location>
        <begin position="107"/>
        <end position="130"/>
    </location>
</feature>
<accession>G0UCA0</accession>
<feature type="transmembrane region" description="Helical" evidence="6">
    <location>
        <begin position="37"/>
        <end position="56"/>
    </location>
</feature>